<organism evidence="1 2">
    <name type="scientific">Eumeta variegata</name>
    <name type="common">Bagworm moth</name>
    <name type="synonym">Eumeta japonica</name>
    <dbReference type="NCBI Taxonomy" id="151549"/>
    <lineage>
        <taxon>Eukaryota</taxon>
        <taxon>Metazoa</taxon>
        <taxon>Ecdysozoa</taxon>
        <taxon>Arthropoda</taxon>
        <taxon>Hexapoda</taxon>
        <taxon>Insecta</taxon>
        <taxon>Pterygota</taxon>
        <taxon>Neoptera</taxon>
        <taxon>Endopterygota</taxon>
        <taxon>Lepidoptera</taxon>
        <taxon>Glossata</taxon>
        <taxon>Ditrysia</taxon>
        <taxon>Tineoidea</taxon>
        <taxon>Psychidae</taxon>
        <taxon>Oiketicinae</taxon>
        <taxon>Eumeta</taxon>
    </lineage>
</organism>
<dbReference type="EMBL" id="BGZK01000533">
    <property type="protein sequence ID" value="GBP48910.1"/>
    <property type="molecule type" value="Genomic_DNA"/>
</dbReference>
<comment type="caution">
    <text evidence="1">The sequence shown here is derived from an EMBL/GenBank/DDBJ whole genome shotgun (WGS) entry which is preliminary data.</text>
</comment>
<reference evidence="1 2" key="1">
    <citation type="journal article" date="2019" name="Commun. Biol.">
        <title>The bagworm genome reveals a unique fibroin gene that provides high tensile strength.</title>
        <authorList>
            <person name="Kono N."/>
            <person name="Nakamura H."/>
            <person name="Ohtoshi R."/>
            <person name="Tomita M."/>
            <person name="Numata K."/>
            <person name="Arakawa K."/>
        </authorList>
    </citation>
    <scope>NUCLEOTIDE SEQUENCE [LARGE SCALE GENOMIC DNA]</scope>
</reference>
<evidence type="ECO:0000313" key="2">
    <source>
        <dbReference type="Proteomes" id="UP000299102"/>
    </source>
</evidence>
<proteinExistence type="predicted"/>
<evidence type="ECO:0000313" key="1">
    <source>
        <dbReference type="EMBL" id="GBP48910.1"/>
    </source>
</evidence>
<gene>
    <name evidence="1" type="ORF">EVAR_96891_1</name>
</gene>
<dbReference type="Proteomes" id="UP000299102">
    <property type="component" value="Unassembled WGS sequence"/>
</dbReference>
<keyword evidence="2" id="KW-1185">Reference proteome</keyword>
<name>A0A4C1WDC4_EUMVA</name>
<protein>
    <submittedName>
        <fullName evidence="1">Uncharacterized protein</fullName>
    </submittedName>
</protein>
<dbReference type="AlphaFoldDB" id="A0A4C1WDC4"/>
<sequence>MFADQTSSGVLSSQLGWGAPINSCLWTASKDASRIFVDPIRCYSIFLFLCSFSSLKTDNETRQQRMKIPCNYRIRRRRTSSPFKTRGIGRPLTAALLSRA</sequence>
<accession>A0A4C1WDC4</accession>